<protein>
    <recommendedName>
        <fullName evidence="3">Polymer-forming cytoskeletal protein</fullName>
    </recommendedName>
</protein>
<dbReference type="Proteomes" id="UP000249061">
    <property type="component" value="Unassembled WGS sequence"/>
</dbReference>
<evidence type="ECO:0000313" key="2">
    <source>
        <dbReference type="Proteomes" id="UP000249061"/>
    </source>
</evidence>
<dbReference type="EMBL" id="QFQP01000040">
    <property type="protein sequence ID" value="PZR06054.1"/>
    <property type="molecule type" value="Genomic_DNA"/>
</dbReference>
<proteinExistence type="predicted"/>
<sequence>MSGQYDMQVEADLEFDGTAPGDVTVVAPARLRLSGTVLGSLYVEAGAKAEVTGRVLGAVINRGFVLLRGVVGALRNEGGVSVIDESAELELP</sequence>
<organism evidence="1 2">
    <name type="scientific">Archangium gephyra</name>
    <dbReference type="NCBI Taxonomy" id="48"/>
    <lineage>
        <taxon>Bacteria</taxon>
        <taxon>Pseudomonadati</taxon>
        <taxon>Myxococcota</taxon>
        <taxon>Myxococcia</taxon>
        <taxon>Myxococcales</taxon>
        <taxon>Cystobacterineae</taxon>
        <taxon>Archangiaceae</taxon>
        <taxon>Archangium</taxon>
    </lineage>
</organism>
<evidence type="ECO:0000313" key="1">
    <source>
        <dbReference type="EMBL" id="PZR06054.1"/>
    </source>
</evidence>
<evidence type="ECO:0008006" key="3">
    <source>
        <dbReference type="Google" id="ProtNLM"/>
    </source>
</evidence>
<name>A0A2W5US50_9BACT</name>
<reference evidence="1 2" key="1">
    <citation type="submission" date="2017-08" db="EMBL/GenBank/DDBJ databases">
        <title>Infants hospitalized years apart are colonized by the same room-sourced microbial strains.</title>
        <authorList>
            <person name="Brooks B."/>
            <person name="Olm M.R."/>
            <person name="Firek B.A."/>
            <person name="Baker R."/>
            <person name="Thomas B.C."/>
            <person name="Morowitz M.J."/>
            <person name="Banfield J.F."/>
        </authorList>
    </citation>
    <scope>NUCLEOTIDE SEQUENCE [LARGE SCALE GENOMIC DNA]</scope>
    <source>
        <strain evidence="1">S2_003_000_R2_14</strain>
    </source>
</reference>
<gene>
    <name evidence="1" type="ORF">DI536_31000</name>
</gene>
<comment type="caution">
    <text evidence="1">The sequence shown here is derived from an EMBL/GenBank/DDBJ whole genome shotgun (WGS) entry which is preliminary data.</text>
</comment>
<accession>A0A2W5US50</accession>
<dbReference type="AlphaFoldDB" id="A0A2W5US50"/>